<gene>
    <name evidence="1" type="ORF">UFOPK3547_00301</name>
</gene>
<evidence type="ECO:0000313" key="1">
    <source>
        <dbReference type="EMBL" id="CAB4337578.1"/>
    </source>
</evidence>
<organism evidence="1">
    <name type="scientific">freshwater metagenome</name>
    <dbReference type="NCBI Taxonomy" id="449393"/>
    <lineage>
        <taxon>unclassified sequences</taxon>
        <taxon>metagenomes</taxon>
        <taxon>ecological metagenomes</taxon>
    </lineage>
</organism>
<accession>A0A6J5Z7Y9</accession>
<proteinExistence type="predicted"/>
<sequence>MLEQPTEELKSRLRERRRAVRIGEDVVAIVIDESEVVVMAVCRHAGERLRHERRQQVVLAADRGADLTVGRDVVGGLDRTVKAEVQLQLAGGILMVAVAHVEAHLLAVFDNVEQHRTQFFELMDVVAVGLRDADRRLARKRLAQPHHLRLDSDQEVEAKLLFEALNYLLEVLAWVGVEPFAAFGVVTVAEDSRHARLPRQHLEGVKVGDCRQL</sequence>
<dbReference type="EMBL" id="CAESAN010000015">
    <property type="protein sequence ID" value="CAB4337578.1"/>
    <property type="molecule type" value="Genomic_DNA"/>
</dbReference>
<name>A0A6J5Z7Y9_9ZZZZ</name>
<dbReference type="AlphaFoldDB" id="A0A6J5Z7Y9"/>
<reference evidence="1" key="1">
    <citation type="submission" date="2020-05" db="EMBL/GenBank/DDBJ databases">
        <authorList>
            <person name="Chiriac C."/>
            <person name="Salcher M."/>
            <person name="Ghai R."/>
            <person name="Kavagutti S V."/>
        </authorList>
    </citation>
    <scope>NUCLEOTIDE SEQUENCE</scope>
</reference>
<protein>
    <submittedName>
        <fullName evidence="1">Unannotated protein</fullName>
    </submittedName>
</protein>